<dbReference type="Proteomes" id="UP000294498">
    <property type="component" value="Unassembled WGS sequence"/>
</dbReference>
<feature type="domain" description="PKD" evidence="7">
    <location>
        <begin position="1113"/>
        <end position="1173"/>
    </location>
</feature>
<dbReference type="InterPro" id="IPR000601">
    <property type="entry name" value="PKD_dom"/>
</dbReference>
<keyword evidence="9" id="KW-1185">Reference proteome</keyword>
<feature type="domain" description="PKD" evidence="7">
    <location>
        <begin position="217"/>
        <end position="265"/>
    </location>
</feature>
<dbReference type="PROSITE" id="PS50093">
    <property type="entry name" value="PKD"/>
    <property type="match status" value="11"/>
</dbReference>
<dbReference type="InterPro" id="IPR013783">
    <property type="entry name" value="Ig-like_fold"/>
</dbReference>
<evidence type="ECO:0000259" key="7">
    <source>
        <dbReference type="PROSITE" id="PS50093"/>
    </source>
</evidence>
<dbReference type="InterPro" id="IPR035986">
    <property type="entry name" value="PKD_dom_sf"/>
</dbReference>
<dbReference type="SMART" id="SM00089">
    <property type="entry name" value="PKD"/>
    <property type="match status" value="14"/>
</dbReference>
<feature type="domain" description="PKD" evidence="7">
    <location>
        <begin position="109"/>
        <end position="186"/>
    </location>
</feature>
<comment type="caution">
    <text evidence="8">The sequence shown here is derived from an EMBL/GenBank/DDBJ whole genome shotgun (WGS) entry which is preliminary data.</text>
</comment>
<accession>A0A4R8DV14</accession>
<dbReference type="InterPro" id="IPR022409">
    <property type="entry name" value="PKD/Chitinase_dom"/>
</dbReference>
<proteinExistence type="predicted"/>
<sequence length="1665" mass="176239">MPNPSFFITVACLGFALHAGAQLQADFTASQTGGCSPLTVSFTNTTTGASATATYAWDFGNGNKTSTQDINAPVGATYALQQAYTVTLTVTDGGKTSTKTETVTVYKTPVVAFSASGGAGCVPVPVSFTSTSTAGDGTISQYFWDFGDGNTKSATGATVSNTYQFPGQPTVSLTVTNSYGCSATLSQANLINISPAVVPAFSADSPVLCSYKDPELFNNTTTGPGILSYTWRFGDGTTATGANPSHTYAARGIYNVTLIASSSVGCVDSLVKTAYINAQDFTPSFAINPAKVCTGQNIEFSDNSNPAPVWGSETWNFADDNTYQYGLQAYHTFEKSGNINVTLAAQFGTCTASVTQAIPVQPSPTGVGFSMKADSLCGAPVEMQFKDTSKDGAVSWSWQTTQTYNFLNNTPSFATTPSASYLYTGNGFYVAALTVTGADGCTTTATQYFVLQQPQVSLSIQTNSPSGLTSCSAITVNCSASVNVPLVQWRWDFGDGTTSTDSLPSHTYSNPGSYTIALQWVNQNGCQGSSFAYEPVLVLPKPVANFSISPSNPICGNDPVNFQNLSSNAYSVYWDFGDGANTGLLVNFNQTTHQYTKEGTYTVTMIAVGNYSFCRDTLTKVAAVVVDPAFPKILSDSNTCVGNRGTVTLTDSIRGTTSATWFFGDGSSAPAGSGSGRGRVVHTYARSGAYNAVLQTVNGACTDRDSVMVVVLLTQHPLLTTTQTAVCSSGPLNLTISNLDTNYYAGENVGIWGPYYNWDYFQYGDGTHQNSNVNTWGYPIVVTGYTTVYDATLQYMPPQEDSVRVILSQTGLTPACYDTSNWVTVKISGPVAGFTIGNSGCFKTPVTFTDASKAAPGVPITQWLWTFGDGTPQQTTTTGYTTHPYTPGTYDYVSLKVTDANGCSDQTQPYTNDVVVSGPSASFYWTPSNISPGTTATFINNSTGPYDGATWHFTSDGSTSTSLYSVNHTYPNITTDTVTLIVTSAQPNTCSSDTQVQVVPVRNVNAAFTMTTSYVNNNNCPPVLVNFTSTTFNVISYQWDFGDGATAAGNPNPSHTYDKPGKYYVSLTATGAGNTVITVTDSITVKGPYASVTADVTQACAPDKVTLTAKAVNAVSYTWDFGDGTVISAADTFETHTYVVPGVYNPALILKDSLGCAATFNPSVPVVVDTLEVSQDKWYHVCDSGDVTFTPQIYSISYNQLGEALSYRWQSGADTSTAADPTFRYTDTGTYTVVLHVRSGPGCTAAIADTVRVDPSAPARITGPTQACAGDSLRYVAQALRGAPTWQWVFPGATGTPGSPGAPDTSAAPAPWTAPAGVYTIRLISTWNECPDTTTAPLTVYALPAIDLTPAAPRICLGASVQLTAHDGMTYAWAPTPGLSGYAIPDPVASPVKSTIYEVTVTNANNCKAEDSVYVFVATPFKITLSKDTPLCIGDTLILNPQGAYTYRWLTGNTATVDPTVSTTYTVVGYDQDHCFTDTASIEVTVVPRPTVHATQVGIIPAGSSITLTATGSADVSSWLWTPPDYLSCATCADPLCTPRSSLLYTVTGETDYGCKASDTVRIRLICIEDRVAIPGGFSPNHDGYNDLFYPKGSGIRVVSSFLIYGRWGKLVFERHNIALGDTGNAWDGTSGGIDQPVGAYVYEMVFVCDTGDTFVRKGTVLLER</sequence>
<dbReference type="PANTHER" id="PTHR46730:SF4">
    <property type="entry name" value="POLYCYSTIC KIDNEY DISEASE PROTEIN 1-LIKE 1"/>
    <property type="match status" value="1"/>
</dbReference>
<feature type="domain" description="PKD" evidence="7">
    <location>
        <begin position="1202"/>
        <end position="1253"/>
    </location>
</feature>
<keyword evidence="2" id="KW-0812">Transmembrane</keyword>
<dbReference type="SUPFAM" id="SSF49299">
    <property type="entry name" value="PKD domain"/>
    <property type="match status" value="13"/>
</dbReference>
<evidence type="ECO:0000256" key="6">
    <source>
        <dbReference type="SAM" id="SignalP"/>
    </source>
</evidence>
<keyword evidence="6" id="KW-0732">Signal</keyword>
<evidence type="ECO:0000256" key="5">
    <source>
        <dbReference type="ARBA" id="ARBA00023136"/>
    </source>
</evidence>
<name>A0A4R8DV14_9BACT</name>
<reference evidence="8 9" key="1">
    <citation type="submission" date="2019-03" db="EMBL/GenBank/DDBJ databases">
        <title>Genomic Encyclopedia of Type Strains, Phase IV (KMG-IV): sequencing the most valuable type-strain genomes for metagenomic binning, comparative biology and taxonomic classification.</title>
        <authorList>
            <person name="Goeker M."/>
        </authorList>
    </citation>
    <scope>NUCLEOTIDE SEQUENCE [LARGE SCALE GENOMIC DNA]</scope>
    <source>
        <strain evidence="8 9">DSM 100059</strain>
    </source>
</reference>
<dbReference type="GO" id="GO:0005886">
    <property type="term" value="C:plasma membrane"/>
    <property type="evidence" value="ECO:0007669"/>
    <property type="project" value="TreeGrafter"/>
</dbReference>
<evidence type="ECO:0000256" key="4">
    <source>
        <dbReference type="ARBA" id="ARBA00022989"/>
    </source>
</evidence>
<dbReference type="OrthoDB" id="7794186at2"/>
<feature type="domain" description="PKD" evidence="7">
    <location>
        <begin position="542"/>
        <end position="607"/>
    </location>
</feature>
<keyword evidence="3" id="KW-0677">Repeat</keyword>
<dbReference type="Pfam" id="PF18911">
    <property type="entry name" value="PKD_4"/>
    <property type="match status" value="7"/>
</dbReference>
<keyword evidence="4" id="KW-1133">Transmembrane helix</keyword>
<keyword evidence="5" id="KW-0472">Membrane</keyword>
<feature type="domain" description="PKD" evidence="7">
    <location>
        <begin position="829"/>
        <end position="902"/>
    </location>
</feature>
<dbReference type="Pfam" id="PF13585">
    <property type="entry name" value="CHU_C"/>
    <property type="match status" value="1"/>
</dbReference>
<feature type="chain" id="PRO_5020279834" evidence="6">
    <location>
        <begin position="22"/>
        <end position="1665"/>
    </location>
</feature>
<feature type="signal peptide" evidence="6">
    <location>
        <begin position="1"/>
        <end position="21"/>
    </location>
</feature>
<dbReference type="GO" id="GO:0006816">
    <property type="term" value="P:calcium ion transport"/>
    <property type="evidence" value="ECO:0007669"/>
    <property type="project" value="TreeGrafter"/>
</dbReference>
<dbReference type="GO" id="GO:0005261">
    <property type="term" value="F:monoatomic cation channel activity"/>
    <property type="evidence" value="ECO:0007669"/>
    <property type="project" value="TreeGrafter"/>
</dbReference>
<dbReference type="Pfam" id="PF00801">
    <property type="entry name" value="PKD"/>
    <property type="match status" value="1"/>
</dbReference>
<organism evidence="8 9">
    <name type="scientific">Dinghuibacter silviterrae</name>
    <dbReference type="NCBI Taxonomy" id="1539049"/>
    <lineage>
        <taxon>Bacteria</taxon>
        <taxon>Pseudomonadati</taxon>
        <taxon>Bacteroidota</taxon>
        <taxon>Chitinophagia</taxon>
        <taxon>Chitinophagales</taxon>
        <taxon>Chitinophagaceae</taxon>
        <taxon>Dinghuibacter</taxon>
    </lineage>
</organism>
<dbReference type="EMBL" id="SODV01000001">
    <property type="protein sequence ID" value="TDX01758.1"/>
    <property type="molecule type" value="Genomic_DNA"/>
</dbReference>
<dbReference type="CDD" id="cd00146">
    <property type="entry name" value="PKD"/>
    <property type="match status" value="5"/>
</dbReference>
<feature type="domain" description="PKD" evidence="7">
    <location>
        <begin position="23"/>
        <end position="105"/>
    </location>
</feature>
<dbReference type="RefSeq" id="WP_133994397.1">
    <property type="nucleotide sequence ID" value="NZ_SODV01000001.1"/>
</dbReference>
<evidence type="ECO:0000256" key="3">
    <source>
        <dbReference type="ARBA" id="ARBA00022737"/>
    </source>
</evidence>
<gene>
    <name evidence="8" type="ORF">EDB95_2801</name>
</gene>
<feature type="domain" description="PKD" evidence="7">
    <location>
        <begin position="660"/>
        <end position="700"/>
    </location>
</feature>
<protein>
    <submittedName>
        <fullName evidence="8">Gliding motility-associated-like protein</fullName>
    </submittedName>
</protein>
<evidence type="ECO:0000256" key="2">
    <source>
        <dbReference type="ARBA" id="ARBA00022692"/>
    </source>
</evidence>
<feature type="domain" description="PKD" evidence="7">
    <location>
        <begin position="485"/>
        <end position="525"/>
    </location>
</feature>
<evidence type="ECO:0000313" key="9">
    <source>
        <dbReference type="Proteomes" id="UP000294498"/>
    </source>
</evidence>
<feature type="domain" description="PKD" evidence="7">
    <location>
        <begin position="1035"/>
        <end position="1092"/>
    </location>
</feature>
<dbReference type="PANTHER" id="PTHR46730">
    <property type="entry name" value="POLYCYSTIN-1"/>
    <property type="match status" value="1"/>
</dbReference>
<comment type="subcellular location">
    <subcellularLocation>
        <location evidence="1">Membrane</location>
        <topology evidence="1">Multi-pass membrane protein</topology>
    </subcellularLocation>
</comment>
<evidence type="ECO:0000313" key="8">
    <source>
        <dbReference type="EMBL" id="TDX01758.1"/>
    </source>
</evidence>
<dbReference type="Gene3D" id="2.60.40.10">
    <property type="entry name" value="Immunoglobulins"/>
    <property type="match status" value="13"/>
</dbReference>
<evidence type="ECO:0000256" key="1">
    <source>
        <dbReference type="ARBA" id="ARBA00004141"/>
    </source>
</evidence>
<feature type="domain" description="PKD" evidence="7">
    <location>
        <begin position="281"/>
        <end position="367"/>
    </location>
</feature>